<evidence type="ECO:0000313" key="8">
    <source>
        <dbReference type="EMBL" id="KAA6304324.1"/>
    </source>
</evidence>
<dbReference type="InterPro" id="IPR019199">
    <property type="entry name" value="Virulence_VapD/CRISPR_Cas2"/>
</dbReference>
<evidence type="ECO:0000256" key="4">
    <source>
        <dbReference type="ARBA" id="ARBA00022759"/>
    </source>
</evidence>
<keyword evidence="5 8" id="KW-0378">Hydrolase</keyword>
<dbReference type="PANTHER" id="PTHR34405:SF1">
    <property type="entry name" value="CRISPR-ASSOCIATED ENDORIBONUCLEASE CAS2"/>
    <property type="match status" value="1"/>
</dbReference>
<evidence type="ECO:0000256" key="6">
    <source>
        <dbReference type="ARBA" id="ARBA00022842"/>
    </source>
</evidence>
<reference evidence="8" key="1">
    <citation type="submission" date="2019-03" db="EMBL/GenBank/DDBJ databases">
        <title>Single cell metagenomics reveals metabolic interactions within the superorganism composed of flagellate Streblomastix strix and complex community of Bacteroidetes bacteria on its surface.</title>
        <authorList>
            <person name="Treitli S.C."/>
            <person name="Kolisko M."/>
            <person name="Husnik F."/>
            <person name="Keeling P."/>
            <person name="Hampl V."/>
        </authorList>
    </citation>
    <scope>NUCLEOTIDE SEQUENCE</scope>
    <source>
        <strain evidence="8">STM</strain>
    </source>
</reference>
<keyword evidence="7" id="KW-0051">Antiviral defense</keyword>
<dbReference type="Pfam" id="PF09827">
    <property type="entry name" value="CRISPR_Cas2"/>
    <property type="match status" value="1"/>
</dbReference>
<accession>A0A5J4P719</accession>
<dbReference type="GO" id="GO:0016787">
    <property type="term" value="F:hydrolase activity"/>
    <property type="evidence" value="ECO:0007669"/>
    <property type="project" value="UniProtKB-KW"/>
</dbReference>
<comment type="cofactor">
    <cofactor evidence="1">
        <name>Mg(2+)</name>
        <dbReference type="ChEBI" id="CHEBI:18420"/>
    </cofactor>
</comment>
<dbReference type="NCBIfam" id="TIGR01573">
    <property type="entry name" value="cas2"/>
    <property type="match status" value="1"/>
</dbReference>
<keyword evidence="4" id="KW-0255">Endonuclease</keyword>
<comment type="caution">
    <text evidence="8">The sequence shown here is derived from an EMBL/GenBank/DDBJ whole genome shotgun (WGS) entry which is preliminary data.</text>
</comment>
<keyword evidence="2" id="KW-0540">Nuclease</keyword>
<dbReference type="PANTHER" id="PTHR34405">
    <property type="entry name" value="CRISPR-ASSOCIATED ENDORIBONUCLEASE CAS2"/>
    <property type="match status" value="1"/>
</dbReference>
<dbReference type="HAMAP" id="MF_01471">
    <property type="entry name" value="Cas2"/>
    <property type="match status" value="1"/>
</dbReference>
<gene>
    <name evidence="8" type="ORF">EZS27_044028</name>
</gene>
<organism evidence="8">
    <name type="scientific">termite gut metagenome</name>
    <dbReference type="NCBI Taxonomy" id="433724"/>
    <lineage>
        <taxon>unclassified sequences</taxon>
        <taxon>metagenomes</taxon>
        <taxon>organismal metagenomes</taxon>
    </lineage>
</organism>
<dbReference type="InterPro" id="IPR021127">
    <property type="entry name" value="CRISPR_associated_Cas2"/>
</dbReference>
<dbReference type="GO" id="GO:0043571">
    <property type="term" value="P:maintenance of CRISPR repeat elements"/>
    <property type="evidence" value="ECO:0007669"/>
    <property type="project" value="InterPro"/>
</dbReference>
<keyword evidence="3" id="KW-0479">Metal-binding</keyword>
<evidence type="ECO:0000256" key="7">
    <source>
        <dbReference type="ARBA" id="ARBA00023118"/>
    </source>
</evidence>
<dbReference type="EMBL" id="SNRY01011605">
    <property type="protein sequence ID" value="KAA6304324.1"/>
    <property type="molecule type" value="Genomic_DNA"/>
</dbReference>
<dbReference type="EC" id="3.1.-.-" evidence="8"/>
<dbReference type="AlphaFoldDB" id="A0A5J4P719"/>
<evidence type="ECO:0000256" key="2">
    <source>
        <dbReference type="ARBA" id="ARBA00022722"/>
    </source>
</evidence>
<dbReference type="GO" id="GO:0051607">
    <property type="term" value="P:defense response to virus"/>
    <property type="evidence" value="ECO:0007669"/>
    <property type="project" value="UniProtKB-KW"/>
</dbReference>
<dbReference type="Gene3D" id="3.30.70.240">
    <property type="match status" value="1"/>
</dbReference>
<sequence>MYVILVYDFGENRVDKMLKLCRRYLNWIQNSVFEGEISEVRLKELTIEAKKFMREDEESIVIFKGRQRTWIDNEIVGKERITVDIFLYVLAYRSLRFRL</sequence>
<protein>
    <submittedName>
        <fullName evidence="8">CRISPR-associated endoribonuclease Cas2</fullName>
        <ecNumber evidence="8">3.1.-.-</ecNumber>
    </submittedName>
</protein>
<dbReference type="GO" id="GO:0004521">
    <property type="term" value="F:RNA endonuclease activity"/>
    <property type="evidence" value="ECO:0007669"/>
    <property type="project" value="InterPro"/>
</dbReference>
<dbReference type="GO" id="GO:0046872">
    <property type="term" value="F:metal ion binding"/>
    <property type="evidence" value="ECO:0007669"/>
    <property type="project" value="UniProtKB-KW"/>
</dbReference>
<dbReference type="SUPFAM" id="SSF143430">
    <property type="entry name" value="TTP0101/SSO1404-like"/>
    <property type="match status" value="1"/>
</dbReference>
<name>A0A5J4P719_9ZZZZ</name>
<evidence type="ECO:0000256" key="1">
    <source>
        <dbReference type="ARBA" id="ARBA00001946"/>
    </source>
</evidence>
<keyword evidence="6" id="KW-0460">Magnesium</keyword>
<dbReference type="CDD" id="cd09725">
    <property type="entry name" value="Cas2_I_II_III"/>
    <property type="match status" value="1"/>
</dbReference>
<proteinExistence type="inferred from homology"/>
<evidence type="ECO:0000256" key="3">
    <source>
        <dbReference type="ARBA" id="ARBA00022723"/>
    </source>
</evidence>
<evidence type="ECO:0000256" key="5">
    <source>
        <dbReference type="ARBA" id="ARBA00022801"/>
    </source>
</evidence>